<dbReference type="Proteomes" id="UP000297225">
    <property type="component" value="Unassembled WGS sequence"/>
</dbReference>
<name>A0A4Y8WPI4_9PORP</name>
<proteinExistence type="predicted"/>
<evidence type="ECO:0000313" key="1">
    <source>
        <dbReference type="EMBL" id="TFH94332.1"/>
    </source>
</evidence>
<dbReference type="EMBL" id="SPNC01000138">
    <property type="protein sequence ID" value="TFH94332.1"/>
    <property type="molecule type" value="Genomic_DNA"/>
</dbReference>
<dbReference type="RefSeq" id="WP_134849864.1">
    <property type="nucleotide sequence ID" value="NZ_CP197400.1"/>
</dbReference>
<protein>
    <submittedName>
        <fullName evidence="1">Uncharacterized protein</fullName>
    </submittedName>
</protein>
<dbReference type="AlphaFoldDB" id="A0A4Y8WPI4"/>
<keyword evidence="2" id="KW-1185">Reference proteome</keyword>
<organism evidence="1 2">
    <name type="scientific">Porphyromonas levii</name>
    <dbReference type="NCBI Taxonomy" id="28114"/>
    <lineage>
        <taxon>Bacteria</taxon>
        <taxon>Pseudomonadati</taxon>
        <taxon>Bacteroidota</taxon>
        <taxon>Bacteroidia</taxon>
        <taxon>Bacteroidales</taxon>
        <taxon>Porphyromonadaceae</taxon>
        <taxon>Porphyromonas</taxon>
    </lineage>
</organism>
<evidence type="ECO:0000313" key="2">
    <source>
        <dbReference type="Proteomes" id="UP000297225"/>
    </source>
</evidence>
<accession>A0A4Y8WPI4</accession>
<gene>
    <name evidence="1" type="ORF">E4P47_07970</name>
</gene>
<comment type="caution">
    <text evidence="1">The sequence shown here is derived from an EMBL/GenBank/DDBJ whole genome shotgun (WGS) entry which is preliminary data.</text>
</comment>
<sequence>MNTSVAFYTRIGEDISFYPSNYLDFNFIPERVWRTQQQFFISRREDLVAHTVQYQSHGRYFGFILIVNGYVLKDLKSYHQAVMGLVDDMFESGNGFVIAEDGGVSIDFTGGMHAEIDKAIDNLQQFASQLSYFPIDALNYGATKSDYTSLNVDSSESELLDALSYYKYVLIKGSQVESSDSIIKQYDNRISELIAENDRLVRNEKWRSVSHVARSLAKALFIVGLSIGMFYLLFGGVRYSDLKKKHDSLDARCQSLETTLTINKRKVCDLEERILEKDRQLSEYSREIKALKNKTPFKIKVKARAYYYKYCNDNMGLQLADCYSNEGEDGTGSWKTAYDKLYILGGNYYLTQYGLVLAADVLQIEK</sequence>
<reference evidence="1 2" key="1">
    <citation type="submission" date="2019-03" db="EMBL/GenBank/DDBJ databases">
        <title>Porphyromonas levii Isolated from the Uterus of Dairy Cows.</title>
        <authorList>
            <person name="Francis A.M."/>
        </authorList>
    </citation>
    <scope>NUCLEOTIDE SEQUENCE [LARGE SCALE GENOMIC DNA]</scope>
    <source>
        <strain evidence="1 2">AF5678</strain>
    </source>
</reference>